<organism evidence="2 3">
    <name type="scientific">Schizopora paradoxa</name>
    <dbReference type="NCBI Taxonomy" id="27342"/>
    <lineage>
        <taxon>Eukaryota</taxon>
        <taxon>Fungi</taxon>
        <taxon>Dikarya</taxon>
        <taxon>Basidiomycota</taxon>
        <taxon>Agaricomycotina</taxon>
        <taxon>Agaricomycetes</taxon>
        <taxon>Hymenochaetales</taxon>
        <taxon>Schizoporaceae</taxon>
        <taxon>Schizopora</taxon>
    </lineage>
</organism>
<dbReference type="EMBL" id="KQ086413">
    <property type="protein sequence ID" value="KLO04872.1"/>
    <property type="molecule type" value="Genomic_DNA"/>
</dbReference>
<evidence type="ECO:0000313" key="3">
    <source>
        <dbReference type="Proteomes" id="UP000053477"/>
    </source>
</evidence>
<accession>A0A0H2R0S6</accession>
<dbReference type="AlphaFoldDB" id="A0A0H2R0S6"/>
<sequence>MSRSPSPTLCPCPRPRRVPFQGPGLRRLPSLGHPNDRRDPPPGTASTHARLSLDPARPPISCREPHATNRTRPPALPLRAPSNTCIIRQHENSHEDGPSSTHHGRQSLAPHSLGLAETSFPQIASLRGRLYQAPHYLGLAKASLPQHASRRSSRDDAHWSPTLASETCHTRQSVGPPCQHAQTPRYPNPLVNFPFPESRALPRLRSHSIPSRRPYDARSLEFLTQGLLALTILSSKIISFPRFRARLAILDAQNILASPRDRLATHPSSFPDSATLSRDYVLPRFGLGRLGTDCRPSGTPRTRSGDFAKFRVLTSIASKLATLPNQRFLEIEIPDSPRKLFLDIPNGPPRIPCIELYPLTYVPPAPPSTPTRPIAGCESDRHRLPEGYEHLVQRCRYNFFYSPFFHQGSRYQHHSGVRPRLLPRSANNPAPVPLAIEAPPINEVAVPLFDFSRDIFYDDPWRDPDVHFAPLKRTRSESPEPLASSSRRRLD</sequence>
<feature type="region of interest" description="Disordered" evidence="1">
    <location>
        <begin position="1"/>
        <end position="80"/>
    </location>
</feature>
<reference evidence="2 3" key="1">
    <citation type="submission" date="2015-04" db="EMBL/GenBank/DDBJ databases">
        <title>Complete genome sequence of Schizopora paradoxa KUC8140, a cosmopolitan wood degrader in East Asia.</title>
        <authorList>
            <consortium name="DOE Joint Genome Institute"/>
            <person name="Min B."/>
            <person name="Park H."/>
            <person name="Jang Y."/>
            <person name="Kim J.-J."/>
            <person name="Kim K.H."/>
            <person name="Pangilinan J."/>
            <person name="Lipzen A."/>
            <person name="Riley R."/>
            <person name="Grigoriev I.V."/>
            <person name="Spatafora J.W."/>
            <person name="Choi I.-G."/>
        </authorList>
    </citation>
    <scope>NUCLEOTIDE SEQUENCE [LARGE SCALE GENOMIC DNA]</scope>
    <source>
        <strain evidence="2 3">KUC8140</strain>
    </source>
</reference>
<dbReference type="Proteomes" id="UP000053477">
    <property type="component" value="Unassembled WGS sequence"/>
</dbReference>
<evidence type="ECO:0000313" key="2">
    <source>
        <dbReference type="EMBL" id="KLO04872.1"/>
    </source>
</evidence>
<keyword evidence="3" id="KW-1185">Reference proteome</keyword>
<dbReference type="InParanoid" id="A0A0H2R0S6"/>
<evidence type="ECO:0000256" key="1">
    <source>
        <dbReference type="SAM" id="MobiDB-lite"/>
    </source>
</evidence>
<feature type="region of interest" description="Disordered" evidence="1">
    <location>
        <begin position="472"/>
        <end position="491"/>
    </location>
</feature>
<name>A0A0H2R0S6_9AGAM</name>
<protein>
    <submittedName>
        <fullName evidence="2">Uncharacterized protein</fullName>
    </submittedName>
</protein>
<gene>
    <name evidence="2" type="ORF">SCHPADRAFT_947374</name>
</gene>
<proteinExistence type="predicted"/>